<gene>
    <name evidence="1" type="ORF">EV420DRAFT_1501626</name>
</gene>
<reference evidence="1" key="1">
    <citation type="submission" date="2023-06" db="EMBL/GenBank/DDBJ databases">
        <authorList>
            <consortium name="Lawrence Berkeley National Laboratory"/>
            <person name="Ahrendt S."/>
            <person name="Sahu N."/>
            <person name="Indic B."/>
            <person name="Wong-Bajracharya J."/>
            <person name="Merenyi Z."/>
            <person name="Ke H.-M."/>
            <person name="Monk M."/>
            <person name="Kocsube S."/>
            <person name="Drula E."/>
            <person name="Lipzen A."/>
            <person name="Balint B."/>
            <person name="Henrissat B."/>
            <person name="Andreopoulos B."/>
            <person name="Martin F.M."/>
            <person name="Harder C.B."/>
            <person name="Rigling D."/>
            <person name="Ford K.L."/>
            <person name="Foster G.D."/>
            <person name="Pangilinan J."/>
            <person name="Papanicolaou A."/>
            <person name="Barry K."/>
            <person name="LaButti K."/>
            <person name="Viragh M."/>
            <person name="Koriabine M."/>
            <person name="Yan M."/>
            <person name="Riley R."/>
            <person name="Champramary S."/>
            <person name="Plett K.L."/>
            <person name="Tsai I.J."/>
            <person name="Slot J."/>
            <person name="Sipos G."/>
            <person name="Plett J."/>
            <person name="Nagy L.G."/>
            <person name="Grigoriev I.V."/>
        </authorList>
    </citation>
    <scope>NUCLEOTIDE SEQUENCE</scope>
    <source>
        <strain evidence="1">CCBAS 213</strain>
    </source>
</reference>
<proteinExistence type="predicted"/>
<dbReference type="RefSeq" id="XP_060338135.1">
    <property type="nucleotide sequence ID" value="XM_060471074.1"/>
</dbReference>
<protein>
    <submittedName>
        <fullName evidence="1">Uncharacterized protein</fullName>
    </submittedName>
</protein>
<accession>A0AA39NLI6</accession>
<dbReference type="GeneID" id="85354622"/>
<dbReference type="Proteomes" id="UP001175211">
    <property type="component" value="Unassembled WGS sequence"/>
</dbReference>
<name>A0AA39NLI6_ARMTA</name>
<organism evidence="1 2">
    <name type="scientific">Armillaria tabescens</name>
    <name type="common">Ringless honey mushroom</name>
    <name type="synonym">Agaricus tabescens</name>
    <dbReference type="NCBI Taxonomy" id="1929756"/>
    <lineage>
        <taxon>Eukaryota</taxon>
        <taxon>Fungi</taxon>
        <taxon>Dikarya</taxon>
        <taxon>Basidiomycota</taxon>
        <taxon>Agaricomycotina</taxon>
        <taxon>Agaricomycetes</taxon>
        <taxon>Agaricomycetidae</taxon>
        <taxon>Agaricales</taxon>
        <taxon>Marasmiineae</taxon>
        <taxon>Physalacriaceae</taxon>
        <taxon>Desarmillaria</taxon>
    </lineage>
</organism>
<comment type="caution">
    <text evidence="1">The sequence shown here is derived from an EMBL/GenBank/DDBJ whole genome shotgun (WGS) entry which is preliminary data.</text>
</comment>
<dbReference type="EMBL" id="JAUEPS010000002">
    <property type="protein sequence ID" value="KAK0467860.1"/>
    <property type="molecule type" value="Genomic_DNA"/>
</dbReference>
<sequence>MLAVEDMHTPSRRELPVLLTFRDGQIDVESLQPGHTIAVLYPERSFCLGEHVVMRVRDPAKIKVFPCDLDTLLQINEVIRDRHPLATTCIVQIMRRGSRDTLSLLRCTGCFGIPCCGKQRGFRTVVPEHRVGRSPLRLLKKILYRIFFFASSN</sequence>
<dbReference type="AlphaFoldDB" id="A0AA39NLI6"/>
<evidence type="ECO:0000313" key="1">
    <source>
        <dbReference type="EMBL" id="KAK0467860.1"/>
    </source>
</evidence>
<evidence type="ECO:0000313" key="2">
    <source>
        <dbReference type="Proteomes" id="UP001175211"/>
    </source>
</evidence>
<keyword evidence="2" id="KW-1185">Reference proteome</keyword>